<sequence>MYLFPFFNKIPILPNPITVDIHSHLLPGIDDGVKTVKESIEIIKKFKSLGYSKLITTPHIFSDLYPNSIDIIQEKLFMVKNELEKKSIEINLEASAEYFLDMEFLRLIEDDELLPFMGNYILFETPCTSKLIILEVAIESIIRKGYIPVLAHPERYNYLYSDNLERYKELKRMGVLFQVNLKSLQSHSSSIKKTALKLIEKGLVDFIGSDVHRMRDILMVEKVLKSKEYKTILKNNTLFNNN</sequence>
<evidence type="ECO:0000313" key="2">
    <source>
        <dbReference type="EMBL" id="SFV63010.1"/>
    </source>
</evidence>
<name>A0A1W1CAX1_9ZZZZ</name>
<dbReference type="InterPro" id="IPR016195">
    <property type="entry name" value="Pol/histidinol_Pase-like"/>
</dbReference>
<dbReference type="GO" id="GO:0004725">
    <property type="term" value="F:protein tyrosine phosphatase activity"/>
    <property type="evidence" value="ECO:0007669"/>
    <property type="project" value="UniProtKB-EC"/>
</dbReference>
<dbReference type="SUPFAM" id="SSF89550">
    <property type="entry name" value="PHP domain-like"/>
    <property type="match status" value="1"/>
</dbReference>
<dbReference type="InterPro" id="IPR016667">
    <property type="entry name" value="Caps_polysacc_synth_CpsB/CapC"/>
</dbReference>
<keyword evidence="1 2" id="KW-0378">Hydrolase</keyword>
<evidence type="ECO:0000256" key="1">
    <source>
        <dbReference type="ARBA" id="ARBA00022801"/>
    </source>
</evidence>
<accession>A0A1W1CAX1</accession>
<reference evidence="2" key="1">
    <citation type="submission" date="2016-10" db="EMBL/GenBank/DDBJ databases">
        <authorList>
            <person name="de Groot N.N."/>
        </authorList>
    </citation>
    <scope>NUCLEOTIDE SEQUENCE</scope>
</reference>
<dbReference type="Gene3D" id="3.20.20.140">
    <property type="entry name" value="Metal-dependent hydrolases"/>
    <property type="match status" value="1"/>
</dbReference>
<dbReference type="EC" id="3.1.3.48" evidence="2"/>
<dbReference type="PIRSF" id="PIRSF016557">
    <property type="entry name" value="Caps_synth_CpsB"/>
    <property type="match status" value="1"/>
</dbReference>
<dbReference type="Pfam" id="PF19567">
    <property type="entry name" value="CpsB_CapC"/>
    <property type="match status" value="1"/>
</dbReference>
<gene>
    <name evidence="2" type="ORF">MNB_SV-14-655</name>
</gene>
<protein>
    <submittedName>
        <fullName evidence="2">Capsular polysaccharide synthesis enzyme Cap8C Manganese-dependent protein-tyrosine phosphatase</fullName>
        <ecNumber evidence="2">3.1.3.48</ecNumber>
    </submittedName>
</protein>
<dbReference type="AlphaFoldDB" id="A0A1W1CAX1"/>
<dbReference type="PANTHER" id="PTHR39181">
    <property type="entry name" value="TYROSINE-PROTEIN PHOSPHATASE YWQE"/>
    <property type="match status" value="1"/>
</dbReference>
<organism evidence="2">
    <name type="scientific">hydrothermal vent metagenome</name>
    <dbReference type="NCBI Taxonomy" id="652676"/>
    <lineage>
        <taxon>unclassified sequences</taxon>
        <taxon>metagenomes</taxon>
        <taxon>ecological metagenomes</taxon>
    </lineage>
</organism>
<proteinExistence type="predicted"/>
<dbReference type="PANTHER" id="PTHR39181:SF1">
    <property type="entry name" value="TYROSINE-PROTEIN PHOSPHATASE YWQE"/>
    <property type="match status" value="1"/>
</dbReference>
<dbReference type="GO" id="GO:0030145">
    <property type="term" value="F:manganese ion binding"/>
    <property type="evidence" value="ECO:0007669"/>
    <property type="project" value="InterPro"/>
</dbReference>
<dbReference type="EMBL" id="FPHN01000150">
    <property type="protein sequence ID" value="SFV63010.1"/>
    <property type="molecule type" value="Genomic_DNA"/>
</dbReference>